<dbReference type="InterPro" id="IPR012946">
    <property type="entry name" value="X8"/>
</dbReference>
<comment type="subcellular location">
    <subcellularLocation>
        <location evidence="1">Cell membrane</location>
        <topology evidence="1">Lipid-anchor</topology>
        <topology evidence="1">GPI-anchor</topology>
    </subcellularLocation>
</comment>
<evidence type="ECO:0000256" key="1">
    <source>
        <dbReference type="ARBA" id="ARBA00004609"/>
    </source>
</evidence>
<dbReference type="Proteomes" id="UP001627284">
    <property type="component" value="Unassembled WGS sequence"/>
</dbReference>
<comment type="caution">
    <text evidence="13">The sequence shown here is derived from an EMBL/GenBank/DDBJ whole genome shotgun (WGS) entry which is preliminary data.</text>
</comment>
<keyword evidence="3" id="KW-0336">GPI-anchor</keyword>
<keyword evidence="2" id="KW-1003">Cell membrane</keyword>
<feature type="signal peptide" evidence="11">
    <location>
        <begin position="1"/>
        <end position="20"/>
    </location>
</feature>
<dbReference type="AlphaFoldDB" id="A0ABD2RXD6"/>
<feature type="transmembrane region" description="Helical" evidence="10">
    <location>
        <begin position="187"/>
        <end position="204"/>
    </location>
</feature>
<feature type="compositionally biased region" description="Low complexity" evidence="9">
    <location>
        <begin position="105"/>
        <end position="130"/>
    </location>
</feature>
<keyword evidence="10" id="KW-0812">Transmembrane</keyword>
<evidence type="ECO:0000256" key="2">
    <source>
        <dbReference type="ARBA" id="ARBA00022475"/>
    </source>
</evidence>
<name>A0ABD2RXD6_9SOLN</name>
<sequence>MAAFVLSLILLLAFTGYSSGANYCVCKDGVGDAALQHNIDYACGNGADCTGILQNGPCYNPNTIKDHCSYAVNSYYQRKASTGATCDFTGTATLTSSPPASSSSACYQTTGGNTGGTTTPTAPGTTTNPGIGTGTGTGTGTSTGTGTGTGTGTNTGINNPTFGLGPTGSGGFNPDGSGTEALHQNRVFITVALLFTSSFLVVCFRI</sequence>
<keyword evidence="14" id="KW-1185">Reference proteome</keyword>
<keyword evidence="5 10" id="KW-0472">Membrane</keyword>
<reference evidence="13 14" key="1">
    <citation type="submission" date="2024-05" db="EMBL/GenBank/DDBJ databases">
        <title>De novo assembly of an allotetraploid wild potato.</title>
        <authorList>
            <person name="Hosaka A.J."/>
        </authorList>
    </citation>
    <scope>NUCLEOTIDE SEQUENCE [LARGE SCALE GENOMIC DNA]</scope>
    <source>
        <tissue evidence="13">Young leaves</tissue>
    </source>
</reference>
<keyword evidence="10" id="KW-1133">Transmembrane helix</keyword>
<dbReference type="FunFam" id="1.20.58.1040:FF:000001">
    <property type="entry name" value="Glucan endo-1,3-beta-glucosidase 4"/>
    <property type="match status" value="1"/>
</dbReference>
<dbReference type="GO" id="GO:0009506">
    <property type="term" value="C:plasmodesma"/>
    <property type="evidence" value="ECO:0007669"/>
    <property type="project" value="UniProtKB-ARBA"/>
</dbReference>
<evidence type="ECO:0000256" key="9">
    <source>
        <dbReference type="SAM" id="MobiDB-lite"/>
    </source>
</evidence>
<evidence type="ECO:0000259" key="12">
    <source>
        <dbReference type="SMART" id="SM00768"/>
    </source>
</evidence>
<gene>
    <name evidence="13" type="ORF">AABB24_029273</name>
</gene>
<evidence type="ECO:0000313" key="14">
    <source>
        <dbReference type="Proteomes" id="UP001627284"/>
    </source>
</evidence>
<keyword evidence="8" id="KW-0449">Lipoprotein</keyword>
<dbReference type="PANTHER" id="PTHR31044:SF131">
    <property type="entry name" value="PLASMODESMATA CALLOSE-BINDING PROTEIN 3-LIKE"/>
    <property type="match status" value="1"/>
</dbReference>
<feature type="compositionally biased region" description="Gly residues" evidence="9">
    <location>
        <begin position="131"/>
        <end position="153"/>
    </location>
</feature>
<accession>A0ABD2RXD6</accession>
<dbReference type="SMART" id="SM00768">
    <property type="entry name" value="X8"/>
    <property type="match status" value="1"/>
</dbReference>
<dbReference type="Gene3D" id="1.20.58.1040">
    <property type="match status" value="1"/>
</dbReference>
<dbReference type="Pfam" id="PF07983">
    <property type="entry name" value="X8"/>
    <property type="match status" value="1"/>
</dbReference>
<protein>
    <recommendedName>
        <fullName evidence="12">X8 domain-containing protein</fullName>
    </recommendedName>
</protein>
<keyword evidence="6" id="KW-1015">Disulfide bond</keyword>
<evidence type="ECO:0000256" key="11">
    <source>
        <dbReference type="SAM" id="SignalP"/>
    </source>
</evidence>
<evidence type="ECO:0000256" key="8">
    <source>
        <dbReference type="ARBA" id="ARBA00023288"/>
    </source>
</evidence>
<feature type="chain" id="PRO_5044763308" description="X8 domain-containing protein" evidence="11">
    <location>
        <begin position="21"/>
        <end position="206"/>
    </location>
</feature>
<dbReference type="InterPro" id="IPR044788">
    <property type="entry name" value="X8_dom_prot"/>
</dbReference>
<dbReference type="GO" id="GO:0098552">
    <property type="term" value="C:side of membrane"/>
    <property type="evidence" value="ECO:0007669"/>
    <property type="project" value="UniProtKB-KW"/>
</dbReference>
<proteinExistence type="predicted"/>
<evidence type="ECO:0000256" key="7">
    <source>
        <dbReference type="ARBA" id="ARBA00023180"/>
    </source>
</evidence>
<evidence type="ECO:0000256" key="6">
    <source>
        <dbReference type="ARBA" id="ARBA00023157"/>
    </source>
</evidence>
<feature type="domain" description="X8" evidence="12">
    <location>
        <begin position="22"/>
        <end position="108"/>
    </location>
</feature>
<organism evidence="13 14">
    <name type="scientific">Solanum stoloniferum</name>
    <dbReference type="NCBI Taxonomy" id="62892"/>
    <lineage>
        <taxon>Eukaryota</taxon>
        <taxon>Viridiplantae</taxon>
        <taxon>Streptophyta</taxon>
        <taxon>Embryophyta</taxon>
        <taxon>Tracheophyta</taxon>
        <taxon>Spermatophyta</taxon>
        <taxon>Magnoliopsida</taxon>
        <taxon>eudicotyledons</taxon>
        <taxon>Gunneridae</taxon>
        <taxon>Pentapetalae</taxon>
        <taxon>asterids</taxon>
        <taxon>lamiids</taxon>
        <taxon>Solanales</taxon>
        <taxon>Solanaceae</taxon>
        <taxon>Solanoideae</taxon>
        <taxon>Solaneae</taxon>
        <taxon>Solanum</taxon>
    </lineage>
</organism>
<evidence type="ECO:0000256" key="3">
    <source>
        <dbReference type="ARBA" id="ARBA00022622"/>
    </source>
</evidence>
<evidence type="ECO:0000256" key="10">
    <source>
        <dbReference type="SAM" id="Phobius"/>
    </source>
</evidence>
<keyword evidence="4 11" id="KW-0732">Signal</keyword>
<dbReference type="PANTHER" id="PTHR31044">
    <property type="entry name" value="BETA-1,3 GLUCANASE"/>
    <property type="match status" value="1"/>
</dbReference>
<dbReference type="EMBL" id="JBJKTR010000017">
    <property type="protein sequence ID" value="KAL3336542.1"/>
    <property type="molecule type" value="Genomic_DNA"/>
</dbReference>
<feature type="region of interest" description="Disordered" evidence="9">
    <location>
        <begin position="105"/>
        <end position="155"/>
    </location>
</feature>
<keyword evidence="7" id="KW-0325">Glycoprotein</keyword>
<dbReference type="GO" id="GO:0005886">
    <property type="term" value="C:plasma membrane"/>
    <property type="evidence" value="ECO:0007669"/>
    <property type="project" value="UniProtKB-SubCell"/>
</dbReference>
<evidence type="ECO:0000256" key="5">
    <source>
        <dbReference type="ARBA" id="ARBA00023136"/>
    </source>
</evidence>
<evidence type="ECO:0000256" key="4">
    <source>
        <dbReference type="ARBA" id="ARBA00022729"/>
    </source>
</evidence>
<evidence type="ECO:0000313" key="13">
    <source>
        <dbReference type="EMBL" id="KAL3336542.1"/>
    </source>
</evidence>